<evidence type="ECO:0000256" key="1">
    <source>
        <dbReference type="SAM" id="MobiDB-lite"/>
    </source>
</evidence>
<reference evidence="2 3" key="1">
    <citation type="submission" date="2014-03" db="EMBL/GenBank/DDBJ databases">
        <title>Draft genome of the hookworm Oesophagostomum dentatum.</title>
        <authorList>
            <person name="Mitreva M."/>
        </authorList>
    </citation>
    <scope>NUCLEOTIDE SEQUENCE [LARGE SCALE GENOMIC DNA]</scope>
    <source>
        <strain evidence="2 3">OD-Hann</strain>
    </source>
</reference>
<gene>
    <name evidence="2" type="ORF">OESDEN_03224</name>
</gene>
<keyword evidence="3" id="KW-1185">Reference proteome</keyword>
<dbReference type="SUPFAM" id="SSF52833">
    <property type="entry name" value="Thioredoxin-like"/>
    <property type="match status" value="3"/>
</dbReference>
<evidence type="ECO:0008006" key="4">
    <source>
        <dbReference type="Google" id="ProtNLM"/>
    </source>
</evidence>
<evidence type="ECO:0000313" key="3">
    <source>
        <dbReference type="Proteomes" id="UP000053660"/>
    </source>
</evidence>
<proteinExistence type="predicted"/>
<evidence type="ECO:0000313" key="2">
    <source>
        <dbReference type="EMBL" id="KHJ96812.1"/>
    </source>
</evidence>
<protein>
    <recommendedName>
        <fullName evidence="4">Thioredoxin domain-containing protein</fullName>
    </recommendedName>
</protein>
<organism evidence="2 3">
    <name type="scientific">Oesophagostomum dentatum</name>
    <name type="common">Nodular worm</name>
    <dbReference type="NCBI Taxonomy" id="61180"/>
    <lineage>
        <taxon>Eukaryota</taxon>
        <taxon>Metazoa</taxon>
        <taxon>Ecdysozoa</taxon>
        <taxon>Nematoda</taxon>
        <taxon>Chromadorea</taxon>
        <taxon>Rhabditida</taxon>
        <taxon>Rhabditina</taxon>
        <taxon>Rhabditomorpha</taxon>
        <taxon>Strongyloidea</taxon>
        <taxon>Strongylidae</taxon>
        <taxon>Oesophagostomum</taxon>
    </lineage>
</organism>
<dbReference type="EMBL" id="KN549583">
    <property type="protein sequence ID" value="KHJ96812.1"/>
    <property type="molecule type" value="Genomic_DNA"/>
</dbReference>
<dbReference type="InterPro" id="IPR036249">
    <property type="entry name" value="Thioredoxin-like_sf"/>
</dbReference>
<name>A0A0B1TLW1_OESDE</name>
<dbReference type="OrthoDB" id="1910803at2759"/>
<dbReference type="AlphaFoldDB" id="A0A0B1TLW1"/>
<accession>A0A0B1TLW1</accession>
<dbReference type="PANTHER" id="PTHR46497">
    <property type="entry name" value="THIOREDOXIN DOMAIN-CONTAINING PROTEIN 11"/>
    <property type="match status" value="1"/>
</dbReference>
<dbReference type="PANTHER" id="PTHR46497:SF1">
    <property type="entry name" value="THIOREDOXIN DOMAIN-CONTAINING PROTEIN 11"/>
    <property type="match status" value="1"/>
</dbReference>
<sequence length="897" mass="103182">MGHFSESAPKIDEASETFVNKLAKDIVDDAVLDAAFKRSVKLNETDESEEDFLSCRTKHFKTGSPLDVRIVDFFFQVFTFKNMARYLVFLLALMLADTLWDVIADMYSRPTILKPKGPRPFFSNSSSNYLTDFYTGDFRPERFVYQTDLLVVMYYSPWSHHSQRLKHPFEVVALMLRNHKNIRLVAVNCWTTGGECRKTYKIFQYPIIVAYSSTVHSVYQGEHSTDHLYRFAAIRLMFFNNIFGFACRWIVNIRNPLRHASTAEELQQLRKEYLTLVIGYYPFKNMATPEGYRAFAAAGMMLQSGLLEDEATCFVVVTNTELARSLGVRFEGDILIYILKDRNTELGTDQFSQILNDSSVLVLITPLSRIYQAQADVALFTELAREYWNCQQENILLVDSADSVPEFVADVSLAAKLSMDKEACREFSENLPKMDTCCRSLLPSVDWNMACASSAKYHWEDEEENNTSNESNDSPKPGRRSHWTEQTLAATNECAAVRNKSSDANAVLARCCANYEEFSQLELTPVQKSNARSKLLARELTLADFCMRGRLHEYMKYPIINETTDLLGDPFPSANLSLKGMACNNNYHNNTLKFVILDLLHYSYFVKKWGLTQQRFPAVIAIDSKQELFSVMDGALSQKSVREFVRDFHSNLLSDRFKSEGDGIARIGDETEHEVLHSRIQSEQTLERLNLQAFSDLIENRTNSTDAVVLFTGGLWHTPSASAMHVYHDVASYFSSSGDLIRFYVVDTSRNELPYNFNFDRIPAIVIFLHNQTDISWKFPEVLPISQPNVLSFILSHCSSRLRWKMALANCGRSCATHNRLRLRKRQEKLLSVIHRIREGPQRQEFEEKFQYFVKQLRVVRRVLRALHSVLHQSEVLDEDAVNSLVHTKEFDEYIRD</sequence>
<feature type="region of interest" description="Disordered" evidence="1">
    <location>
        <begin position="461"/>
        <end position="482"/>
    </location>
</feature>
<dbReference type="Gene3D" id="3.40.30.10">
    <property type="entry name" value="Glutaredoxin"/>
    <property type="match status" value="2"/>
</dbReference>
<dbReference type="InterPro" id="IPR052792">
    <property type="entry name" value="Thioredoxin_dom-contain_11"/>
</dbReference>
<dbReference type="Proteomes" id="UP000053660">
    <property type="component" value="Unassembled WGS sequence"/>
</dbReference>